<sequence length="445" mass="46646">MPKKPMTADPVPLSSSDATSDDTTAERSAPGDDAACRAARAGRPTPVRLLWLLGPALVAGIAYLDPGNVASNMSAGASYGYLLLWVVVAGNVMAWLVQYLSAKLGIVTGKSLPEILGARLTRPLARRLYWVQAELVAMATDLAEIIGGAVALNLLFNVPLLLGGVITGVVSMIVLSVQNRRGPRSFEGVIIALLVIITVGFTVGIFFAPPDAAGVLGGLVPRFSGSDSVLLAASILGATIMPHAIYAHSALARDRFPELRAPSDTRRLLWATKWDVTLALTIAGTVNVVLLLLAASALQGVQGTDTLEGAYRALYDSLGPVIATIFAVGLLASGLASTSVGAYAGAEIMHGLLNLRMSLLLRRSISLIPALFILGVGFDPTQALVLSQVVLSFGIPFALIPLVWLTAQRGLLGVFRNRWFTTVIGALCAVLLVTLNIVLLVLVFA</sequence>
<proteinExistence type="predicted"/>
<evidence type="ECO:0000256" key="2">
    <source>
        <dbReference type="ARBA" id="ARBA00022448"/>
    </source>
</evidence>
<feature type="transmembrane region" description="Helical" evidence="7">
    <location>
        <begin position="128"/>
        <end position="152"/>
    </location>
</feature>
<feature type="transmembrane region" description="Helical" evidence="7">
    <location>
        <begin position="47"/>
        <end position="64"/>
    </location>
</feature>
<feature type="transmembrane region" description="Helical" evidence="7">
    <location>
        <begin position="228"/>
        <end position="247"/>
    </location>
</feature>
<dbReference type="GO" id="GO:0005384">
    <property type="term" value="F:manganese ion transmembrane transporter activity"/>
    <property type="evidence" value="ECO:0007669"/>
    <property type="project" value="TreeGrafter"/>
</dbReference>
<protein>
    <submittedName>
        <fullName evidence="8">Manganese transport protein</fullName>
    </submittedName>
</protein>
<comment type="caution">
    <text evidence="8">The sequence shown here is derived from an EMBL/GenBank/DDBJ whole genome shotgun (WGS) entry which is preliminary data.</text>
</comment>
<feature type="region of interest" description="Disordered" evidence="6">
    <location>
        <begin position="1"/>
        <end position="34"/>
    </location>
</feature>
<evidence type="ECO:0000256" key="4">
    <source>
        <dbReference type="ARBA" id="ARBA00022989"/>
    </source>
</evidence>
<dbReference type="GO" id="GO:0015086">
    <property type="term" value="F:cadmium ion transmembrane transporter activity"/>
    <property type="evidence" value="ECO:0007669"/>
    <property type="project" value="TreeGrafter"/>
</dbReference>
<gene>
    <name evidence="8" type="ORF">HNR05_003046</name>
</gene>
<dbReference type="Proteomes" id="UP000537260">
    <property type="component" value="Unassembled WGS sequence"/>
</dbReference>
<dbReference type="PANTHER" id="PTHR11706:SF33">
    <property type="entry name" value="NATURAL RESISTANCE-ASSOCIATED MACROPHAGE PROTEIN 2"/>
    <property type="match status" value="1"/>
</dbReference>
<dbReference type="EMBL" id="JACCFM010000001">
    <property type="protein sequence ID" value="NYJ21255.1"/>
    <property type="molecule type" value="Genomic_DNA"/>
</dbReference>
<feature type="transmembrane region" description="Helical" evidence="7">
    <location>
        <begin position="189"/>
        <end position="208"/>
    </location>
</feature>
<keyword evidence="5 7" id="KW-0472">Membrane</keyword>
<feature type="transmembrane region" description="Helical" evidence="7">
    <location>
        <begin position="158"/>
        <end position="177"/>
    </location>
</feature>
<reference evidence="8 9" key="1">
    <citation type="submission" date="2020-07" db="EMBL/GenBank/DDBJ databases">
        <title>Sequencing the genomes of 1000 actinobacteria strains.</title>
        <authorList>
            <person name="Klenk H.-P."/>
        </authorList>
    </citation>
    <scope>NUCLEOTIDE SEQUENCE [LARGE SCALE GENOMIC DNA]</scope>
    <source>
        <strain evidence="8 9">LI1</strain>
    </source>
</reference>
<organism evidence="8 9">
    <name type="scientific">Glaciibacter psychrotolerans</name>
    <dbReference type="NCBI Taxonomy" id="670054"/>
    <lineage>
        <taxon>Bacteria</taxon>
        <taxon>Bacillati</taxon>
        <taxon>Actinomycetota</taxon>
        <taxon>Actinomycetes</taxon>
        <taxon>Micrococcales</taxon>
        <taxon>Microbacteriaceae</taxon>
        <taxon>Glaciibacter</taxon>
    </lineage>
</organism>
<accession>A0A7Z0EGR4</accession>
<feature type="transmembrane region" description="Helical" evidence="7">
    <location>
        <begin position="384"/>
        <end position="407"/>
    </location>
</feature>
<feature type="transmembrane region" description="Helical" evidence="7">
    <location>
        <begin position="76"/>
        <end position="97"/>
    </location>
</feature>
<dbReference type="NCBIfam" id="NF001923">
    <property type="entry name" value="PRK00701.1"/>
    <property type="match status" value="1"/>
</dbReference>
<keyword evidence="2" id="KW-0813">Transport</keyword>
<dbReference type="PRINTS" id="PR00447">
    <property type="entry name" value="NATRESASSCMP"/>
</dbReference>
<dbReference type="AlphaFoldDB" id="A0A7Z0EGR4"/>
<dbReference type="NCBIfam" id="TIGR01197">
    <property type="entry name" value="nramp"/>
    <property type="match status" value="1"/>
</dbReference>
<dbReference type="PANTHER" id="PTHR11706">
    <property type="entry name" value="SOLUTE CARRIER PROTEIN FAMILY 11 MEMBER"/>
    <property type="match status" value="1"/>
</dbReference>
<dbReference type="GO" id="GO:0034755">
    <property type="term" value="P:iron ion transmembrane transport"/>
    <property type="evidence" value="ECO:0007669"/>
    <property type="project" value="TreeGrafter"/>
</dbReference>
<name>A0A7Z0EGR4_9MICO</name>
<evidence type="ECO:0000256" key="6">
    <source>
        <dbReference type="SAM" id="MobiDB-lite"/>
    </source>
</evidence>
<dbReference type="RefSeq" id="WP_343062620.1">
    <property type="nucleotide sequence ID" value="NZ_JACCFM010000001.1"/>
</dbReference>
<feature type="transmembrane region" description="Helical" evidence="7">
    <location>
        <begin position="419"/>
        <end position="444"/>
    </location>
</feature>
<dbReference type="InterPro" id="IPR001046">
    <property type="entry name" value="NRAMP_fam"/>
</dbReference>
<dbReference type="NCBIfam" id="NF037982">
    <property type="entry name" value="Nramp_1"/>
    <property type="match status" value="1"/>
</dbReference>
<evidence type="ECO:0000313" key="8">
    <source>
        <dbReference type="EMBL" id="NYJ21255.1"/>
    </source>
</evidence>
<dbReference type="Pfam" id="PF01566">
    <property type="entry name" value="Nramp"/>
    <property type="match status" value="1"/>
</dbReference>
<feature type="transmembrane region" description="Helical" evidence="7">
    <location>
        <begin position="318"/>
        <end position="340"/>
    </location>
</feature>
<evidence type="ECO:0000256" key="3">
    <source>
        <dbReference type="ARBA" id="ARBA00022692"/>
    </source>
</evidence>
<dbReference type="GO" id="GO:0005886">
    <property type="term" value="C:plasma membrane"/>
    <property type="evidence" value="ECO:0007669"/>
    <property type="project" value="TreeGrafter"/>
</dbReference>
<keyword evidence="3 7" id="KW-0812">Transmembrane</keyword>
<feature type="transmembrane region" description="Helical" evidence="7">
    <location>
        <begin position="360"/>
        <end position="378"/>
    </location>
</feature>
<feature type="transmembrane region" description="Helical" evidence="7">
    <location>
        <begin position="276"/>
        <end position="298"/>
    </location>
</feature>
<evidence type="ECO:0000256" key="5">
    <source>
        <dbReference type="ARBA" id="ARBA00023136"/>
    </source>
</evidence>
<keyword evidence="4 7" id="KW-1133">Transmembrane helix</keyword>
<evidence type="ECO:0000313" key="9">
    <source>
        <dbReference type="Proteomes" id="UP000537260"/>
    </source>
</evidence>
<feature type="compositionally biased region" description="Low complexity" evidence="6">
    <location>
        <begin position="14"/>
        <end position="34"/>
    </location>
</feature>
<evidence type="ECO:0000256" key="7">
    <source>
        <dbReference type="SAM" id="Phobius"/>
    </source>
</evidence>
<comment type="subcellular location">
    <subcellularLocation>
        <location evidence="1">Membrane</location>
        <topology evidence="1">Multi-pass membrane protein</topology>
    </subcellularLocation>
</comment>
<evidence type="ECO:0000256" key="1">
    <source>
        <dbReference type="ARBA" id="ARBA00004141"/>
    </source>
</evidence>
<keyword evidence="9" id="KW-1185">Reference proteome</keyword>